<accession>A0A6L6PJA7</accession>
<keyword evidence="4" id="KW-1185">Reference proteome</keyword>
<dbReference type="InterPro" id="IPR052897">
    <property type="entry name" value="Sec-Metab_Biosynth_Hydrolase"/>
</dbReference>
<feature type="signal peptide" evidence="1">
    <location>
        <begin position="1"/>
        <end position="19"/>
    </location>
</feature>
<evidence type="ECO:0000259" key="2">
    <source>
        <dbReference type="Pfam" id="PF12697"/>
    </source>
</evidence>
<evidence type="ECO:0000313" key="4">
    <source>
        <dbReference type="Proteomes" id="UP000475582"/>
    </source>
</evidence>
<feature type="domain" description="AB hydrolase-1" evidence="2">
    <location>
        <begin position="11"/>
        <end position="222"/>
    </location>
</feature>
<dbReference type="PANTHER" id="PTHR37017:SF11">
    <property type="entry name" value="ESTERASE_LIPASE_THIOESTERASE DOMAIN-CONTAINING PROTEIN"/>
    <property type="match status" value="1"/>
</dbReference>
<keyword evidence="3" id="KW-0378">Hydrolase</keyword>
<dbReference type="Pfam" id="PF12697">
    <property type="entry name" value="Abhydrolase_6"/>
    <property type="match status" value="1"/>
</dbReference>
<dbReference type="Proteomes" id="UP000475582">
    <property type="component" value="Unassembled WGS sequence"/>
</dbReference>
<dbReference type="GO" id="GO:0016787">
    <property type="term" value="F:hydrolase activity"/>
    <property type="evidence" value="ECO:0007669"/>
    <property type="project" value="UniProtKB-KW"/>
</dbReference>
<organism evidence="3 4">
    <name type="scientific">Duganella radicis</name>
    <dbReference type="NCBI Taxonomy" id="551988"/>
    <lineage>
        <taxon>Bacteria</taxon>
        <taxon>Pseudomonadati</taxon>
        <taxon>Pseudomonadota</taxon>
        <taxon>Betaproteobacteria</taxon>
        <taxon>Burkholderiales</taxon>
        <taxon>Oxalobacteraceae</taxon>
        <taxon>Telluria group</taxon>
        <taxon>Duganella</taxon>
    </lineage>
</organism>
<dbReference type="RefSeq" id="WP_155464722.1">
    <property type="nucleotide sequence ID" value="NZ_WNKY01000016.1"/>
</dbReference>
<name>A0A6L6PJA7_9BURK</name>
<proteinExistence type="predicted"/>
<feature type="chain" id="PRO_5027122478" evidence="1">
    <location>
        <begin position="20"/>
        <end position="232"/>
    </location>
</feature>
<gene>
    <name evidence="3" type="ORF">GM676_16130</name>
</gene>
<comment type="caution">
    <text evidence="3">The sequence shown here is derived from an EMBL/GenBank/DDBJ whole genome shotgun (WGS) entry which is preliminary data.</text>
</comment>
<evidence type="ECO:0000256" key="1">
    <source>
        <dbReference type="SAM" id="SignalP"/>
    </source>
</evidence>
<protein>
    <submittedName>
        <fullName evidence="3">Alpha/beta fold hydrolase</fullName>
    </submittedName>
</protein>
<dbReference type="SUPFAM" id="SSF53474">
    <property type="entry name" value="alpha/beta-Hydrolases"/>
    <property type="match status" value="1"/>
</dbReference>
<evidence type="ECO:0000313" key="3">
    <source>
        <dbReference type="EMBL" id="MTV39104.1"/>
    </source>
</evidence>
<dbReference type="PANTHER" id="PTHR37017">
    <property type="entry name" value="AB HYDROLASE-1 DOMAIN-CONTAINING PROTEIN-RELATED"/>
    <property type="match status" value="1"/>
</dbReference>
<reference evidence="3 4" key="1">
    <citation type="submission" date="2019-11" db="EMBL/GenBank/DDBJ databases">
        <title>Type strains purchased from KCTC, JCM and DSMZ.</title>
        <authorList>
            <person name="Lu H."/>
        </authorList>
    </citation>
    <scope>NUCLEOTIDE SEQUENCE [LARGE SCALE GENOMIC DNA]</scope>
    <source>
        <strain evidence="3 4">KCTC 22382</strain>
    </source>
</reference>
<dbReference type="InterPro" id="IPR000073">
    <property type="entry name" value="AB_hydrolase_1"/>
</dbReference>
<dbReference type="OrthoDB" id="9112061at2"/>
<dbReference type="AlphaFoldDB" id="A0A6L6PJA7"/>
<keyword evidence="1" id="KW-0732">Signal</keyword>
<dbReference type="EMBL" id="WNKY01000016">
    <property type="protein sequence ID" value="MTV39104.1"/>
    <property type="molecule type" value="Genomic_DNA"/>
</dbReference>
<sequence length="232" mass="24348">MSASLCAAVSIVLVHGAFADGSSWSDVIAALQARGCRVTAVQNPLTSLADDVAATRAVVERQPGKVLLVGHSWGGVVVTEAGNLPQVRGLVYLSAMVPDSKESAAGMLERLGAPMEGMAPDSQGRIWLDDPGIYGKVMAADVPASRVHVLAATQQPIAACVFGEAVSRAAWHDKPSWYLMTANDRALPLMVQRRLAEQIRADSVLVQSSHMSLISQPGQVADFIARAAGSLP</sequence>
<dbReference type="InterPro" id="IPR029058">
    <property type="entry name" value="AB_hydrolase_fold"/>
</dbReference>
<dbReference type="Gene3D" id="3.40.50.1820">
    <property type="entry name" value="alpha/beta hydrolase"/>
    <property type="match status" value="1"/>
</dbReference>